<dbReference type="PIRSF" id="PIRSF016202">
    <property type="entry name" value="PH1107"/>
    <property type="match status" value="1"/>
</dbReference>
<dbReference type="GO" id="GO:0016757">
    <property type="term" value="F:glycosyltransferase activity"/>
    <property type="evidence" value="ECO:0007669"/>
    <property type="project" value="UniProtKB-KW"/>
</dbReference>
<dbReference type="EMBL" id="SZQL01000003">
    <property type="protein sequence ID" value="TKK70387.1"/>
    <property type="molecule type" value="Genomic_DNA"/>
</dbReference>
<evidence type="ECO:0000256" key="2">
    <source>
        <dbReference type="ARBA" id="ARBA00022679"/>
    </source>
</evidence>
<keyword evidence="5" id="KW-1185">Reference proteome</keyword>
<comment type="similarity">
    <text evidence="3">Belongs to the glycosyl hydrolase 130 family.</text>
</comment>
<comment type="caution">
    <text evidence="4">The sequence shown here is derived from an EMBL/GenBank/DDBJ whole genome shotgun (WGS) entry which is preliminary data.</text>
</comment>
<dbReference type="Proteomes" id="UP000305848">
    <property type="component" value="Unassembled WGS sequence"/>
</dbReference>
<evidence type="ECO:0000313" key="5">
    <source>
        <dbReference type="Proteomes" id="UP000305848"/>
    </source>
</evidence>
<keyword evidence="4" id="KW-0378">Hydrolase</keyword>
<evidence type="ECO:0000313" key="4">
    <source>
        <dbReference type="EMBL" id="TKK70387.1"/>
    </source>
</evidence>
<keyword evidence="1" id="KW-0328">Glycosyltransferase</keyword>
<dbReference type="InterPro" id="IPR007184">
    <property type="entry name" value="Mannoside_phosphorylase"/>
</dbReference>
<accession>A0A4U3L9J4</accession>
<protein>
    <submittedName>
        <fullName evidence="4">Glycosidase</fullName>
    </submittedName>
</protein>
<proteinExistence type="inferred from homology"/>
<dbReference type="SUPFAM" id="SSF75005">
    <property type="entry name" value="Arabinanase/levansucrase/invertase"/>
    <property type="match status" value="1"/>
</dbReference>
<reference evidence="4 5" key="1">
    <citation type="submission" date="2019-05" db="EMBL/GenBank/DDBJ databases">
        <title>Panacibacter sp. strain 17mud1-8 Genome sequencing and assembly.</title>
        <authorList>
            <person name="Chhetri G."/>
        </authorList>
    </citation>
    <scope>NUCLEOTIDE SEQUENCE [LARGE SCALE GENOMIC DNA]</scope>
    <source>
        <strain evidence="4 5">17mud1-8</strain>
    </source>
</reference>
<dbReference type="OrthoDB" id="2534034at2"/>
<evidence type="ECO:0000256" key="1">
    <source>
        <dbReference type="ARBA" id="ARBA00022676"/>
    </source>
</evidence>
<keyword evidence="2" id="KW-0808">Transferase</keyword>
<name>A0A4U3L9J4_9BACT</name>
<dbReference type="Pfam" id="PF04041">
    <property type="entry name" value="Glyco_hydro_130"/>
    <property type="match status" value="1"/>
</dbReference>
<dbReference type="CDD" id="cd18610">
    <property type="entry name" value="GH130_BT3780-like"/>
    <property type="match status" value="1"/>
</dbReference>
<organism evidence="4 5">
    <name type="scientific">Ilyomonas limi</name>
    <dbReference type="NCBI Taxonomy" id="2575867"/>
    <lineage>
        <taxon>Bacteria</taxon>
        <taxon>Pseudomonadati</taxon>
        <taxon>Bacteroidota</taxon>
        <taxon>Chitinophagia</taxon>
        <taxon>Chitinophagales</taxon>
        <taxon>Chitinophagaceae</taxon>
        <taxon>Ilyomonas</taxon>
    </lineage>
</organism>
<dbReference type="PANTHER" id="PTHR34106:SF5">
    <property type="entry name" value="GLYCOSIDASE"/>
    <property type="match status" value="1"/>
</dbReference>
<evidence type="ECO:0000256" key="3">
    <source>
        <dbReference type="ARBA" id="ARBA00024356"/>
    </source>
</evidence>
<dbReference type="AlphaFoldDB" id="A0A4U3L9J4"/>
<dbReference type="PANTHER" id="PTHR34106">
    <property type="entry name" value="GLYCOSIDASE"/>
    <property type="match status" value="1"/>
</dbReference>
<dbReference type="Gene3D" id="2.115.10.20">
    <property type="entry name" value="Glycosyl hydrolase domain, family 43"/>
    <property type="match status" value="1"/>
</dbReference>
<dbReference type="InterPro" id="IPR023296">
    <property type="entry name" value="Glyco_hydro_beta-prop_sf"/>
</dbReference>
<keyword evidence="4" id="KW-0326">Glycosidase</keyword>
<gene>
    <name evidence="4" type="ORF">FC093_05140</name>
</gene>
<sequence>MGLYACRYASNEAASAGADSTSTTNDSTAWALLPFVKIDSVNPILQPGNSTFVDPVTNKKVGWEARNVFNPAIAVRNDTVFMLYRAQDSIGKPTGTSRIGLAASTDAIHFTRYPTPVLYPQNDAFKKWEWQGGCEDPRVVQDSAGMYYMTYTAYDGTTARLLIATSPDLLHWTKHGSVFTKAYGGKYVDKWSKSGSIVSTYQNGKITATRINGKYWMYWGDLFIWAATSDNLIDWTPVEMQPGQQPPVALKGVAEKVPNLQIVVPTRAGMFDNDLVESGPPAMLTDNGILLLYNSRSMPPDGDSTLKEGTYTTGQVLLDKNDPTKILHRLDHFFMKPEKDYELTGEVNNVCFIEGLAQFHNHYYLYYGTADSKIAVAVKE</sequence>
<dbReference type="GO" id="GO:0016798">
    <property type="term" value="F:hydrolase activity, acting on glycosyl bonds"/>
    <property type="evidence" value="ECO:0007669"/>
    <property type="project" value="UniProtKB-KW"/>
</dbReference>